<dbReference type="EMBL" id="KN846992">
    <property type="protein sequence ID" value="KIW90626.1"/>
    <property type="molecule type" value="Genomic_DNA"/>
</dbReference>
<dbReference type="AlphaFoldDB" id="A0A0D2EKS9"/>
<dbReference type="GeneID" id="27701337"/>
<sequence length="101" mass="10376">MPKLGQLKDVAKLLSLGSAVLDQTSGAGGAGSTTVWDVSWGSVFQELLTAHAFSGKTEIVDVETTAPEQAGKGTPAQAKLGGKSSTNMPMPKNGAFCRPQE</sequence>
<organism evidence="2">
    <name type="scientific">Cladophialophora bantiana (strain ATCC 10958 / CBS 173.52 / CDC B-1940 / NIH 8579)</name>
    <name type="common">Xylohypha bantiana</name>
    <dbReference type="NCBI Taxonomy" id="1442370"/>
    <lineage>
        <taxon>Eukaryota</taxon>
        <taxon>Fungi</taxon>
        <taxon>Dikarya</taxon>
        <taxon>Ascomycota</taxon>
        <taxon>Pezizomycotina</taxon>
        <taxon>Eurotiomycetes</taxon>
        <taxon>Chaetothyriomycetidae</taxon>
        <taxon>Chaetothyriales</taxon>
        <taxon>Herpotrichiellaceae</taxon>
        <taxon>Cladophialophora</taxon>
    </lineage>
</organism>
<dbReference type="HOGENOM" id="CLU_2291371_0_0_1"/>
<dbReference type="RefSeq" id="XP_016617295.1">
    <property type="nucleotide sequence ID" value="XM_016766137.1"/>
</dbReference>
<reference evidence="2" key="1">
    <citation type="submission" date="2015-01" db="EMBL/GenBank/DDBJ databases">
        <title>The Genome Sequence of Cladophialophora bantiana CBS 173.52.</title>
        <authorList>
            <consortium name="The Broad Institute Genomics Platform"/>
            <person name="Cuomo C."/>
            <person name="de Hoog S."/>
            <person name="Gorbushina A."/>
            <person name="Stielow B."/>
            <person name="Teixiera M."/>
            <person name="Abouelleil A."/>
            <person name="Chapman S.B."/>
            <person name="Priest M."/>
            <person name="Young S.K."/>
            <person name="Wortman J."/>
            <person name="Nusbaum C."/>
            <person name="Birren B."/>
        </authorList>
    </citation>
    <scope>NUCLEOTIDE SEQUENCE [LARGE SCALE GENOMIC DNA]</scope>
    <source>
        <strain evidence="2">CBS 173.52</strain>
    </source>
</reference>
<dbReference type="OrthoDB" id="3527261at2759"/>
<name>A0A0D2EKS9_CLAB1</name>
<accession>A0A0D2EKS9</accession>
<evidence type="ECO:0000256" key="1">
    <source>
        <dbReference type="SAM" id="MobiDB-lite"/>
    </source>
</evidence>
<feature type="region of interest" description="Disordered" evidence="1">
    <location>
        <begin position="65"/>
        <end position="101"/>
    </location>
</feature>
<gene>
    <name evidence="2" type="ORF">Z519_08409</name>
</gene>
<proteinExistence type="predicted"/>
<dbReference type="VEuPathDB" id="FungiDB:Z519_08409"/>
<protein>
    <submittedName>
        <fullName evidence="2">Uncharacterized protein</fullName>
    </submittedName>
</protein>
<evidence type="ECO:0000313" key="2">
    <source>
        <dbReference type="EMBL" id="KIW90626.1"/>
    </source>
</evidence>